<reference evidence="1" key="1">
    <citation type="journal article" date="2021" name="Proc. Natl. Acad. Sci. U.S.A.">
        <title>A Catalog of Tens of Thousands of Viruses from Human Metagenomes Reveals Hidden Associations with Chronic Diseases.</title>
        <authorList>
            <person name="Tisza M.J."/>
            <person name="Buck C.B."/>
        </authorList>
    </citation>
    <scope>NUCLEOTIDE SEQUENCE</scope>
    <source>
        <strain evidence="1">CtkOm7</strain>
    </source>
</reference>
<accession>A0A8S5NNQ4</accession>
<protein>
    <submittedName>
        <fullName evidence="1">Uncharacterized protein</fullName>
    </submittedName>
</protein>
<name>A0A8S5NNQ4_9CAUD</name>
<sequence>MNSFSFCFQKFWLLIFELAVLSKIPFGNKGLYLEKA</sequence>
<dbReference type="EMBL" id="BK015199">
    <property type="protein sequence ID" value="DAD95699.1"/>
    <property type="molecule type" value="Genomic_DNA"/>
</dbReference>
<evidence type="ECO:0000313" key="1">
    <source>
        <dbReference type="EMBL" id="DAD95699.1"/>
    </source>
</evidence>
<organism evidence="1">
    <name type="scientific">Myoviridae sp. ctkOm7</name>
    <dbReference type="NCBI Taxonomy" id="2826690"/>
    <lineage>
        <taxon>Viruses</taxon>
        <taxon>Duplodnaviria</taxon>
        <taxon>Heunggongvirae</taxon>
        <taxon>Uroviricota</taxon>
        <taxon>Caudoviricetes</taxon>
    </lineage>
</organism>
<proteinExistence type="predicted"/>